<feature type="compositionally biased region" description="Polar residues" evidence="1">
    <location>
        <begin position="21"/>
        <end position="32"/>
    </location>
</feature>
<feature type="non-terminal residue" evidence="2">
    <location>
        <position position="1"/>
    </location>
</feature>
<dbReference type="OrthoDB" id="5918365at2759"/>
<sequence>LNTTNNGSMHCYVGEDHQQKENNPTVLENNQADGPSRAVCLKRVTFGTENEAIVETFVYDQAATCDKGTSSNSNIHFTRISEARDSYELRHNDEPSLILVTAVESKSPLYIAPPVATHLPDSPESQSLIGHSSLLTTSPKRTMAQEKDNPFRPDGQLCHEVDPIVKEYTSRPFPDAGVVSAQPVGRLHPDEGVDGGGGRRLSPDKADKLSPIKLNMLNGEQVQTLQAQHKSLASPKAGTLELVHVEPRKKRCGCCSVQ</sequence>
<name>A0A0V0ZI05_9BILA</name>
<gene>
    <name evidence="2" type="ORF">T12_2639</name>
</gene>
<feature type="region of interest" description="Disordered" evidence="1">
    <location>
        <begin position="1"/>
        <end position="32"/>
    </location>
</feature>
<feature type="region of interest" description="Disordered" evidence="1">
    <location>
        <begin position="175"/>
        <end position="205"/>
    </location>
</feature>
<evidence type="ECO:0000313" key="3">
    <source>
        <dbReference type="Proteomes" id="UP000054783"/>
    </source>
</evidence>
<keyword evidence="3" id="KW-1185">Reference proteome</keyword>
<evidence type="ECO:0000313" key="2">
    <source>
        <dbReference type="EMBL" id="KRY12209.1"/>
    </source>
</evidence>
<dbReference type="EMBL" id="JYDQ01000170">
    <property type="protein sequence ID" value="KRY12209.1"/>
    <property type="molecule type" value="Genomic_DNA"/>
</dbReference>
<accession>A0A0V0ZI05</accession>
<organism evidence="2 3">
    <name type="scientific">Trichinella patagoniensis</name>
    <dbReference type="NCBI Taxonomy" id="990121"/>
    <lineage>
        <taxon>Eukaryota</taxon>
        <taxon>Metazoa</taxon>
        <taxon>Ecdysozoa</taxon>
        <taxon>Nematoda</taxon>
        <taxon>Enoplea</taxon>
        <taxon>Dorylaimia</taxon>
        <taxon>Trichinellida</taxon>
        <taxon>Trichinellidae</taxon>
        <taxon>Trichinella</taxon>
    </lineage>
</organism>
<comment type="caution">
    <text evidence="2">The sequence shown here is derived from an EMBL/GenBank/DDBJ whole genome shotgun (WGS) entry which is preliminary data.</text>
</comment>
<dbReference type="Proteomes" id="UP000054783">
    <property type="component" value="Unassembled WGS sequence"/>
</dbReference>
<reference evidence="2 3" key="1">
    <citation type="submission" date="2015-01" db="EMBL/GenBank/DDBJ databases">
        <title>Evolution of Trichinella species and genotypes.</title>
        <authorList>
            <person name="Korhonen P.K."/>
            <person name="Edoardo P."/>
            <person name="Giuseppe L.R."/>
            <person name="Gasser R.B."/>
        </authorList>
    </citation>
    <scope>NUCLEOTIDE SEQUENCE [LARGE SCALE GENOMIC DNA]</scope>
    <source>
        <strain evidence="2">ISS2496</strain>
    </source>
</reference>
<evidence type="ECO:0000256" key="1">
    <source>
        <dbReference type="SAM" id="MobiDB-lite"/>
    </source>
</evidence>
<proteinExistence type="predicted"/>
<protein>
    <submittedName>
        <fullName evidence="2">Uncharacterized protein</fullName>
    </submittedName>
</protein>
<dbReference type="AlphaFoldDB" id="A0A0V0ZI05"/>